<accession>A0A7C4QLT2</accession>
<sequence length="220" mass="24947">MPRHVWRRLFTSLPVRPGAAALVVDSQPQAVAGWLQSLNFEVTVVSDGNFAAEEHFSRQFVGSDVVVWDKRRKLALPRHQFDVAFVQPLPSHGTNWLSAEARRTTASLLATLKPLAHLIWWQRPAVETGHLAACWVKHLGCFPGSCETWDIPDAFFSRSTWRALCAGKRRSATSVVVWQAPRELLSVEEWSRYAQRGFLTGRRDCCEWAARRQQTTLRAA</sequence>
<protein>
    <recommendedName>
        <fullName evidence="2">Class I SAM-dependent methyltransferase</fullName>
    </recommendedName>
</protein>
<reference evidence="1" key="1">
    <citation type="journal article" date="2020" name="mSystems">
        <title>Genome- and Community-Level Interaction Insights into Carbon Utilization and Element Cycling Functions of Hydrothermarchaeota in Hydrothermal Sediment.</title>
        <authorList>
            <person name="Zhou Z."/>
            <person name="Liu Y."/>
            <person name="Xu W."/>
            <person name="Pan J."/>
            <person name="Luo Z.H."/>
            <person name="Li M."/>
        </authorList>
    </citation>
    <scope>NUCLEOTIDE SEQUENCE [LARGE SCALE GENOMIC DNA]</scope>
    <source>
        <strain evidence="1">SpSt-508</strain>
    </source>
</reference>
<comment type="caution">
    <text evidence="1">The sequence shown here is derived from an EMBL/GenBank/DDBJ whole genome shotgun (WGS) entry which is preliminary data.</text>
</comment>
<evidence type="ECO:0000313" key="1">
    <source>
        <dbReference type="EMBL" id="HGT37663.1"/>
    </source>
</evidence>
<name>A0A7C4QLT2_9PLAN</name>
<dbReference type="EMBL" id="DSVQ01000001">
    <property type="protein sequence ID" value="HGT37663.1"/>
    <property type="molecule type" value="Genomic_DNA"/>
</dbReference>
<evidence type="ECO:0008006" key="2">
    <source>
        <dbReference type="Google" id="ProtNLM"/>
    </source>
</evidence>
<organism evidence="1">
    <name type="scientific">Schlesneria paludicola</name>
    <dbReference type="NCBI Taxonomy" id="360056"/>
    <lineage>
        <taxon>Bacteria</taxon>
        <taxon>Pseudomonadati</taxon>
        <taxon>Planctomycetota</taxon>
        <taxon>Planctomycetia</taxon>
        <taxon>Planctomycetales</taxon>
        <taxon>Planctomycetaceae</taxon>
        <taxon>Schlesneria</taxon>
    </lineage>
</organism>
<gene>
    <name evidence="1" type="ORF">ENS64_00095</name>
</gene>
<proteinExistence type="predicted"/>
<dbReference type="AlphaFoldDB" id="A0A7C4QLT2"/>